<protein>
    <submittedName>
        <fullName evidence="4">Glycosyltransferase</fullName>
        <ecNumber evidence="4">2.4.-.-</ecNumber>
    </submittedName>
</protein>
<accession>A0ABY6MUX7</accession>
<dbReference type="InterPro" id="IPR001173">
    <property type="entry name" value="Glyco_trans_2-like"/>
</dbReference>
<evidence type="ECO:0000313" key="4">
    <source>
        <dbReference type="EMBL" id="UZD55791.1"/>
    </source>
</evidence>
<evidence type="ECO:0000256" key="2">
    <source>
        <dbReference type="ARBA" id="ARBA00022679"/>
    </source>
</evidence>
<dbReference type="SUPFAM" id="SSF53448">
    <property type="entry name" value="Nucleotide-diphospho-sugar transferases"/>
    <property type="match status" value="1"/>
</dbReference>
<keyword evidence="2 4" id="KW-0808">Transferase</keyword>
<dbReference type="PANTHER" id="PTHR12526:SF510">
    <property type="entry name" value="D-INOSITOL 3-PHOSPHATE GLYCOSYLTRANSFERASE"/>
    <property type="match status" value="1"/>
</dbReference>
<dbReference type="Pfam" id="PF13692">
    <property type="entry name" value="Glyco_trans_1_4"/>
    <property type="match status" value="1"/>
</dbReference>
<evidence type="ECO:0000259" key="3">
    <source>
        <dbReference type="Pfam" id="PF00535"/>
    </source>
</evidence>
<evidence type="ECO:0000256" key="1">
    <source>
        <dbReference type="ARBA" id="ARBA00022676"/>
    </source>
</evidence>
<name>A0ABY6MUX7_9BURK</name>
<keyword evidence="5" id="KW-1185">Reference proteome</keyword>
<dbReference type="Gene3D" id="3.90.550.10">
    <property type="entry name" value="Spore Coat Polysaccharide Biosynthesis Protein SpsA, Chain A"/>
    <property type="match status" value="1"/>
</dbReference>
<dbReference type="EC" id="2.4.-.-" evidence="4"/>
<dbReference type="CDD" id="cd03801">
    <property type="entry name" value="GT4_PimA-like"/>
    <property type="match status" value="1"/>
</dbReference>
<reference evidence="4" key="1">
    <citation type="submission" date="2022-10" db="EMBL/GenBank/DDBJ databases">
        <title>Complete genome sequence of Schlegelella aquatica LMG 23380.</title>
        <authorList>
            <person name="Musilova J."/>
            <person name="Kourilova X."/>
            <person name="Bezdicek M."/>
            <person name="Hermankova K."/>
            <person name="Obruca S."/>
            <person name="Sedlar K."/>
        </authorList>
    </citation>
    <scope>NUCLEOTIDE SEQUENCE</scope>
    <source>
        <strain evidence="4">LMG 23380</strain>
    </source>
</reference>
<evidence type="ECO:0000313" key="5">
    <source>
        <dbReference type="Proteomes" id="UP001163266"/>
    </source>
</evidence>
<dbReference type="Pfam" id="PF00535">
    <property type="entry name" value="Glycos_transf_2"/>
    <property type="match status" value="1"/>
</dbReference>
<gene>
    <name evidence="4" type="ORF">OMP39_04215</name>
</gene>
<sequence length="696" mass="79305">MSIDVSIVLNAHREAHYITRTLRSIYDQVIFARHHGLSCELIVVLDDPDPVTEGAFDNWDYGFLTAHTILRIHERSLARARNYGCRAAQGKYVALLDADDLWSYNSLVEKVRTAQHQPRTIILPEYVYAFGDRHFLCRYQTANPRALIDNHPYISQIFAPRALWAELEYAHPDVSREYAYEDWHFHCESIAKGWNFDSAPSTVLFYRQHARSIMAQSRRLHAYFVQSRSSLFDPEVYFATCNEDAIAPLQRRPNFGVPKTALTAAFWRDTAVRKAIQLASEIEPAIDPEKSSKCLMDVAYMPPTAVGDLYLRICEAVRNCAIKSNYTDVILLPSLCVGGGEKYLLQVAEALQSTGQARVLIVATDPHGPHPWQSRVPPGADFLALSDCRIGDTSFDGVAIAVFRLLQSCANDARLHFKPSDFNHLFLRRYGKKLANRLIYYRWCDVEVEFGSARYKAPFVTALLDEMKDNFWRVVSDCEAITIEDQRRMGCPAENYHVLPAYVESAHSEPVYRLKDGFRFRLMWASRLDRQKRPELVVRIAQLLKERAPQVHIDVFAPTHSLFRAKTMFLAAPNIENRPAFSSLGELPLSEYDGLIYTSFYDGMPNVILEAMSFGLPVIAPSVGGIPEAVRHSETGFLVPHLAEDGAAAEAYVTAILAMYTDFNECRKVSEGAWAYCREKRDRRQHLERVRNIYEL</sequence>
<dbReference type="Proteomes" id="UP001163266">
    <property type="component" value="Chromosome"/>
</dbReference>
<dbReference type="RefSeq" id="WP_264893545.1">
    <property type="nucleotide sequence ID" value="NZ_CP110257.1"/>
</dbReference>
<dbReference type="PANTHER" id="PTHR12526">
    <property type="entry name" value="GLYCOSYLTRANSFERASE"/>
    <property type="match status" value="1"/>
</dbReference>
<dbReference type="SUPFAM" id="SSF53756">
    <property type="entry name" value="UDP-Glycosyltransferase/glycogen phosphorylase"/>
    <property type="match status" value="1"/>
</dbReference>
<dbReference type="InterPro" id="IPR029044">
    <property type="entry name" value="Nucleotide-diphossugar_trans"/>
</dbReference>
<proteinExistence type="predicted"/>
<dbReference type="Gene3D" id="3.40.50.2000">
    <property type="entry name" value="Glycogen Phosphorylase B"/>
    <property type="match status" value="1"/>
</dbReference>
<keyword evidence="1 4" id="KW-0328">Glycosyltransferase</keyword>
<feature type="domain" description="Glycosyltransferase 2-like" evidence="3">
    <location>
        <begin position="6"/>
        <end position="139"/>
    </location>
</feature>
<organism evidence="4 5">
    <name type="scientific">Caldimonas aquatica</name>
    <dbReference type="NCBI Taxonomy" id="376175"/>
    <lineage>
        <taxon>Bacteria</taxon>
        <taxon>Pseudomonadati</taxon>
        <taxon>Pseudomonadota</taxon>
        <taxon>Betaproteobacteria</taxon>
        <taxon>Burkholderiales</taxon>
        <taxon>Sphaerotilaceae</taxon>
        <taxon>Caldimonas</taxon>
    </lineage>
</organism>
<dbReference type="CDD" id="cd00761">
    <property type="entry name" value="Glyco_tranf_GTA_type"/>
    <property type="match status" value="1"/>
</dbReference>
<dbReference type="GO" id="GO:0016757">
    <property type="term" value="F:glycosyltransferase activity"/>
    <property type="evidence" value="ECO:0007669"/>
    <property type="project" value="UniProtKB-KW"/>
</dbReference>
<dbReference type="EMBL" id="CP110257">
    <property type="protein sequence ID" value="UZD55791.1"/>
    <property type="molecule type" value="Genomic_DNA"/>
</dbReference>